<organism evidence="1 2">
    <name type="scientific">Rhizobium herbae</name>
    <dbReference type="NCBI Taxonomy" id="508661"/>
    <lineage>
        <taxon>Bacteria</taxon>
        <taxon>Pseudomonadati</taxon>
        <taxon>Pseudomonadota</taxon>
        <taxon>Alphaproteobacteria</taxon>
        <taxon>Hyphomicrobiales</taxon>
        <taxon>Rhizobiaceae</taxon>
        <taxon>Rhizobium/Agrobacterium group</taxon>
        <taxon>Rhizobium</taxon>
    </lineage>
</organism>
<dbReference type="RefSeq" id="WP_209850899.1">
    <property type="nucleotide sequence ID" value="NZ_JAGGJV010000003.1"/>
</dbReference>
<sequence>MKDTVTYVDLPSRVEVIEKLTALAEGRSVPDDTANWALYWLLADQTPGVDVRIHDWPVWDAITLLAGADAHGGDRPYLYGEEDFVDWLKELTDAPVRSTPP</sequence>
<dbReference type="EMBL" id="JAGGJV010000003">
    <property type="protein sequence ID" value="MBP1858357.1"/>
    <property type="molecule type" value="Genomic_DNA"/>
</dbReference>
<accession>A0ABS4EK83</accession>
<evidence type="ECO:0000313" key="1">
    <source>
        <dbReference type="EMBL" id="MBP1858357.1"/>
    </source>
</evidence>
<reference evidence="1 2" key="1">
    <citation type="submission" date="2021-03" db="EMBL/GenBank/DDBJ databases">
        <title>Genomic Encyclopedia of Type Strains, Phase IV (KMG-IV): sequencing the most valuable type-strain genomes for metagenomic binning, comparative biology and taxonomic classification.</title>
        <authorList>
            <person name="Goeker M."/>
        </authorList>
    </citation>
    <scope>NUCLEOTIDE SEQUENCE [LARGE SCALE GENOMIC DNA]</scope>
    <source>
        <strain evidence="1 2">DSM 26427</strain>
    </source>
</reference>
<evidence type="ECO:0000313" key="2">
    <source>
        <dbReference type="Proteomes" id="UP000823786"/>
    </source>
</evidence>
<proteinExistence type="predicted"/>
<protein>
    <submittedName>
        <fullName evidence="1">Uncharacterized protein</fullName>
    </submittedName>
</protein>
<gene>
    <name evidence="1" type="ORF">J2Z75_001865</name>
</gene>
<name>A0ABS4EK83_9HYPH</name>
<dbReference type="Proteomes" id="UP000823786">
    <property type="component" value="Unassembled WGS sequence"/>
</dbReference>
<comment type="caution">
    <text evidence="1">The sequence shown here is derived from an EMBL/GenBank/DDBJ whole genome shotgun (WGS) entry which is preliminary data.</text>
</comment>
<keyword evidence="2" id="KW-1185">Reference proteome</keyword>